<protein>
    <recommendedName>
        <fullName evidence="5">Right handed beta helix domain-containing protein</fullName>
    </recommendedName>
</protein>
<name>A0A841BZ51_9ACTN</name>
<dbReference type="AlphaFoldDB" id="A0A841BZ51"/>
<evidence type="ECO:0008006" key="5">
    <source>
        <dbReference type="Google" id="ProtNLM"/>
    </source>
</evidence>
<reference evidence="3 4" key="1">
    <citation type="submission" date="2020-08" db="EMBL/GenBank/DDBJ databases">
        <title>Sequencing the genomes of 1000 actinobacteria strains.</title>
        <authorList>
            <person name="Klenk H.-P."/>
        </authorList>
    </citation>
    <scope>NUCLEOTIDE SEQUENCE [LARGE SCALE GENOMIC DNA]</scope>
    <source>
        <strain evidence="3 4">DSM 45362</strain>
    </source>
</reference>
<evidence type="ECO:0000256" key="1">
    <source>
        <dbReference type="SAM" id="MobiDB-lite"/>
    </source>
</evidence>
<dbReference type="RefSeq" id="WP_184841427.1">
    <property type="nucleotide sequence ID" value="NZ_JACHMN010000003.1"/>
</dbReference>
<keyword evidence="4" id="KW-1185">Reference proteome</keyword>
<keyword evidence="2" id="KW-1133">Transmembrane helix</keyword>
<dbReference type="Proteomes" id="UP000587527">
    <property type="component" value="Unassembled WGS sequence"/>
</dbReference>
<comment type="caution">
    <text evidence="3">The sequence shown here is derived from an EMBL/GenBank/DDBJ whole genome shotgun (WGS) entry which is preliminary data.</text>
</comment>
<feature type="compositionally biased region" description="Low complexity" evidence="1">
    <location>
        <begin position="69"/>
        <end position="100"/>
    </location>
</feature>
<evidence type="ECO:0000313" key="3">
    <source>
        <dbReference type="EMBL" id="MBB5872082.1"/>
    </source>
</evidence>
<feature type="transmembrane region" description="Helical" evidence="2">
    <location>
        <begin position="26"/>
        <end position="44"/>
    </location>
</feature>
<dbReference type="InterPro" id="IPR011050">
    <property type="entry name" value="Pectin_lyase_fold/virulence"/>
</dbReference>
<sequence>MPVETVSPPPPGRPGRTRRQTIMLRRWIIVTVSVVAVVAGGFLVTKSVLAEPVAHKTTETEGPTPSVDATAPSSAGATSSAAASPSAEPTGLSSTKVPVTSSPPPKSTLPGWPGPDNTGVPKGTVLKPSGSILVTKDNTVIDSLDVRGCIQIEARNVTIKRSRIVGSCARGTIGTPLNKKYPRDNVVIEDTEVDGNRKSFDFPVIAYDGFTCRRCNVHGGGTGARLGDRVLIIDSYIHDSNTGEGSHNAAVAGHGDYDVQLIHNWLECHSIGYCSSSVSFYSEGLPVHDVLVEGNHFSGGAYCLYAGATEKSAINIKVRNNTFGTDFQPQCGAYGPAAHWEYNSGNEWSGNKFSNGKAVPAP</sequence>
<accession>A0A841BZ51</accession>
<proteinExistence type="predicted"/>
<organism evidence="3 4">
    <name type="scientific">Allocatelliglobosispora scoriae</name>
    <dbReference type="NCBI Taxonomy" id="643052"/>
    <lineage>
        <taxon>Bacteria</taxon>
        <taxon>Bacillati</taxon>
        <taxon>Actinomycetota</taxon>
        <taxon>Actinomycetes</taxon>
        <taxon>Micromonosporales</taxon>
        <taxon>Micromonosporaceae</taxon>
        <taxon>Allocatelliglobosispora</taxon>
    </lineage>
</organism>
<dbReference type="SUPFAM" id="SSF51126">
    <property type="entry name" value="Pectin lyase-like"/>
    <property type="match status" value="1"/>
</dbReference>
<evidence type="ECO:0000313" key="4">
    <source>
        <dbReference type="Proteomes" id="UP000587527"/>
    </source>
</evidence>
<keyword evidence="2" id="KW-0472">Membrane</keyword>
<gene>
    <name evidence="3" type="ORF">F4553_005516</name>
</gene>
<feature type="region of interest" description="Disordered" evidence="1">
    <location>
        <begin position="55"/>
        <end position="128"/>
    </location>
</feature>
<keyword evidence="2" id="KW-0812">Transmembrane</keyword>
<dbReference type="EMBL" id="JACHMN010000003">
    <property type="protein sequence ID" value="MBB5872082.1"/>
    <property type="molecule type" value="Genomic_DNA"/>
</dbReference>
<evidence type="ECO:0000256" key="2">
    <source>
        <dbReference type="SAM" id="Phobius"/>
    </source>
</evidence>